<proteinExistence type="predicted"/>
<sequence>MKLPLLLGLSLVISTVFAPSAALAGERCETESCRAQIERFQRYAQNGSFEAMLILAVAYANGEGVEQDIDKARQWMKESIRLRNPQAFHVKSSWRRHGVVFEQDIERADHFRDRAIELGFAPAMYEKAIDLLRENRDVDLALELISEAAEQGHPESMYAVARFYEEGVLGEPDLQAAGEIYKHLAVVGHSDARTRLRAIADEFEQQSEQGQTIARQLREYENMERIQVRALTGSLEDRLAQMNELLFKHFDNRPPTGSRFRRAHACGAANPGCRIIYQHGQDFVGHTLMEALGLDRY</sequence>
<organism evidence="2 3">
    <name type="scientific">Aliidiomarina halalkaliphila</name>
    <dbReference type="NCBI Taxonomy" id="2593535"/>
    <lineage>
        <taxon>Bacteria</taxon>
        <taxon>Pseudomonadati</taxon>
        <taxon>Pseudomonadota</taxon>
        <taxon>Gammaproteobacteria</taxon>
        <taxon>Alteromonadales</taxon>
        <taxon>Idiomarinaceae</taxon>
        <taxon>Aliidiomarina</taxon>
    </lineage>
</organism>
<dbReference type="Proteomes" id="UP000320359">
    <property type="component" value="Unassembled WGS sequence"/>
</dbReference>
<dbReference type="InterPro" id="IPR050767">
    <property type="entry name" value="Sel1_AlgK"/>
</dbReference>
<dbReference type="Pfam" id="PF08238">
    <property type="entry name" value="Sel1"/>
    <property type="match status" value="3"/>
</dbReference>
<comment type="caution">
    <text evidence="2">The sequence shown here is derived from an EMBL/GenBank/DDBJ whole genome shotgun (WGS) entry which is preliminary data.</text>
</comment>
<protein>
    <submittedName>
        <fullName evidence="2">Sel1 repeat family protein</fullName>
    </submittedName>
</protein>
<dbReference type="OrthoDB" id="6388915at2"/>
<feature type="signal peptide" evidence="1">
    <location>
        <begin position="1"/>
        <end position="24"/>
    </location>
</feature>
<evidence type="ECO:0000313" key="2">
    <source>
        <dbReference type="EMBL" id="TRW48294.1"/>
    </source>
</evidence>
<feature type="chain" id="PRO_5021957410" evidence="1">
    <location>
        <begin position="25"/>
        <end position="297"/>
    </location>
</feature>
<dbReference type="Gene3D" id="1.25.40.10">
    <property type="entry name" value="Tetratricopeptide repeat domain"/>
    <property type="match status" value="1"/>
</dbReference>
<keyword evidence="1" id="KW-0732">Signal</keyword>
<reference evidence="2 3" key="1">
    <citation type="submission" date="2019-07" db="EMBL/GenBank/DDBJ databases">
        <authorList>
            <person name="Yang M."/>
            <person name="Zhao D."/>
            <person name="Xiang H."/>
        </authorList>
    </citation>
    <scope>NUCLEOTIDE SEQUENCE [LARGE SCALE GENOMIC DNA]</scope>
    <source>
        <strain evidence="2 3">IM1326</strain>
    </source>
</reference>
<dbReference type="InterPro" id="IPR006597">
    <property type="entry name" value="Sel1-like"/>
</dbReference>
<dbReference type="AlphaFoldDB" id="A0A552WZW1"/>
<name>A0A552WZW1_9GAMM</name>
<dbReference type="InterPro" id="IPR011990">
    <property type="entry name" value="TPR-like_helical_dom_sf"/>
</dbReference>
<evidence type="ECO:0000313" key="3">
    <source>
        <dbReference type="Proteomes" id="UP000320359"/>
    </source>
</evidence>
<keyword evidence="3" id="KW-1185">Reference proteome</keyword>
<dbReference type="SUPFAM" id="SSF81901">
    <property type="entry name" value="HCP-like"/>
    <property type="match status" value="1"/>
</dbReference>
<dbReference type="SMART" id="SM00671">
    <property type="entry name" value="SEL1"/>
    <property type="match status" value="3"/>
</dbReference>
<evidence type="ECO:0000256" key="1">
    <source>
        <dbReference type="SAM" id="SignalP"/>
    </source>
</evidence>
<dbReference type="EMBL" id="VJWL01000003">
    <property type="protein sequence ID" value="TRW48294.1"/>
    <property type="molecule type" value="Genomic_DNA"/>
</dbReference>
<dbReference type="PANTHER" id="PTHR11102">
    <property type="entry name" value="SEL-1-LIKE PROTEIN"/>
    <property type="match status" value="1"/>
</dbReference>
<gene>
    <name evidence="2" type="ORF">FM042_08915</name>
</gene>
<dbReference type="RefSeq" id="WP_143236086.1">
    <property type="nucleotide sequence ID" value="NZ_VJWL01000003.1"/>
</dbReference>
<accession>A0A552WZW1</accession>
<dbReference type="PANTHER" id="PTHR11102:SF160">
    <property type="entry name" value="ERAD-ASSOCIATED E3 UBIQUITIN-PROTEIN LIGASE COMPONENT HRD3"/>
    <property type="match status" value="1"/>
</dbReference>